<evidence type="ECO:0000313" key="7">
    <source>
        <dbReference type="EMBL" id="SVA21883.1"/>
    </source>
</evidence>
<name>A0A381U5W3_9ZZZZ</name>
<protein>
    <recommendedName>
        <fullName evidence="6">HemY N-terminal domain-containing protein</fullName>
    </recommendedName>
</protein>
<dbReference type="SUPFAM" id="SSF48452">
    <property type="entry name" value="TPR-like"/>
    <property type="match status" value="1"/>
</dbReference>
<comment type="subcellular location">
    <subcellularLocation>
        <location evidence="1">Membrane</location>
    </subcellularLocation>
</comment>
<keyword evidence="4 5" id="KW-0472">Membrane</keyword>
<feature type="transmembrane region" description="Helical" evidence="5">
    <location>
        <begin position="74"/>
        <end position="95"/>
    </location>
</feature>
<evidence type="ECO:0000256" key="4">
    <source>
        <dbReference type="ARBA" id="ARBA00023136"/>
    </source>
</evidence>
<reference evidence="7" key="1">
    <citation type="submission" date="2018-05" db="EMBL/GenBank/DDBJ databases">
        <authorList>
            <person name="Lanie J.A."/>
            <person name="Ng W.-L."/>
            <person name="Kazmierczak K.M."/>
            <person name="Andrzejewski T.M."/>
            <person name="Davidsen T.M."/>
            <person name="Wayne K.J."/>
            <person name="Tettelin H."/>
            <person name="Glass J.I."/>
            <person name="Rusch D."/>
            <person name="Podicherti R."/>
            <person name="Tsui H.-C.T."/>
            <person name="Winkler M.E."/>
        </authorList>
    </citation>
    <scope>NUCLEOTIDE SEQUENCE</scope>
</reference>
<feature type="domain" description="HemY N-terminal" evidence="6">
    <location>
        <begin position="59"/>
        <end position="150"/>
    </location>
</feature>
<organism evidence="7">
    <name type="scientific">marine metagenome</name>
    <dbReference type="NCBI Taxonomy" id="408172"/>
    <lineage>
        <taxon>unclassified sequences</taxon>
        <taxon>metagenomes</taxon>
        <taxon>ecological metagenomes</taxon>
    </lineage>
</organism>
<dbReference type="InterPro" id="IPR011990">
    <property type="entry name" value="TPR-like_helical_dom_sf"/>
</dbReference>
<dbReference type="Pfam" id="PF07219">
    <property type="entry name" value="HemY_N"/>
    <property type="match status" value="1"/>
</dbReference>
<keyword evidence="2 5" id="KW-0812">Transmembrane</keyword>
<keyword evidence="3 5" id="KW-1133">Transmembrane helix</keyword>
<sequence>MVGTTEQSEKKKSRLGSFIGFFIIILLVVISGGLFWLSKQSMDQTMLSSLDSMVDRLNGYVLLEFLDYSLETTIPILMMGLLLLYILIRVVILVWNSPGRIKYLLAERSAKRTKRLLNESLLLLSRGETTKARKRLKSASSSSQPILQTFLLNIELSEAAGDHKSREEWVEKSLNAFPKIKPYILNFVATLLINSKNYIDAKTYVDQLFDISPTNSSAHQLLFALLVATKDYELVLRKVFEFDKHVDEDNLAEMFLEVIRDAIHNNKPLESILERIPKSIEKHPLVMTGKIESWLGSKEHIKAESALRKLIPNTWNTRLILLYADLDNPSINELSNRVDNWLEDRPRDTNLWLAASRLAQRDGLWSKAKQCLERSIELSHSASKYTELALILSELGEKEEALAALKSAREIDK</sequence>
<dbReference type="GO" id="GO:0016020">
    <property type="term" value="C:membrane"/>
    <property type="evidence" value="ECO:0007669"/>
    <property type="project" value="UniProtKB-SubCell"/>
</dbReference>
<evidence type="ECO:0000256" key="3">
    <source>
        <dbReference type="ARBA" id="ARBA00022989"/>
    </source>
</evidence>
<dbReference type="PROSITE" id="PS50293">
    <property type="entry name" value="TPR_REGION"/>
    <property type="match status" value="1"/>
</dbReference>
<evidence type="ECO:0000256" key="1">
    <source>
        <dbReference type="ARBA" id="ARBA00004370"/>
    </source>
</evidence>
<accession>A0A381U5W3</accession>
<dbReference type="AlphaFoldDB" id="A0A381U5W3"/>
<evidence type="ECO:0000256" key="2">
    <source>
        <dbReference type="ARBA" id="ARBA00022692"/>
    </source>
</evidence>
<feature type="transmembrane region" description="Helical" evidence="5">
    <location>
        <begin position="15"/>
        <end position="37"/>
    </location>
</feature>
<evidence type="ECO:0000256" key="5">
    <source>
        <dbReference type="SAM" id="Phobius"/>
    </source>
</evidence>
<dbReference type="EMBL" id="UINC01005526">
    <property type="protein sequence ID" value="SVA21883.1"/>
    <property type="molecule type" value="Genomic_DNA"/>
</dbReference>
<evidence type="ECO:0000259" key="6">
    <source>
        <dbReference type="Pfam" id="PF07219"/>
    </source>
</evidence>
<dbReference type="InterPro" id="IPR010817">
    <property type="entry name" value="HemY_N"/>
</dbReference>
<proteinExistence type="predicted"/>
<gene>
    <name evidence="7" type="ORF">METZ01_LOCUS74737</name>
</gene>
<dbReference type="Gene3D" id="1.25.40.10">
    <property type="entry name" value="Tetratricopeptide repeat domain"/>
    <property type="match status" value="1"/>
</dbReference>